<dbReference type="AlphaFoldDB" id="A0A932DSB3"/>
<keyword evidence="1" id="KW-0812">Transmembrane</keyword>
<evidence type="ECO:0000256" key="1">
    <source>
        <dbReference type="SAM" id="Phobius"/>
    </source>
</evidence>
<evidence type="ECO:0000313" key="2">
    <source>
        <dbReference type="EMBL" id="MBI2465887.1"/>
    </source>
</evidence>
<name>A0A932DSB3_9BACT</name>
<evidence type="ECO:0000313" key="3">
    <source>
        <dbReference type="Proteomes" id="UP000709672"/>
    </source>
</evidence>
<proteinExistence type="predicted"/>
<dbReference type="Proteomes" id="UP000709672">
    <property type="component" value="Unassembled WGS sequence"/>
</dbReference>
<dbReference type="EMBL" id="JACPHQ010000017">
    <property type="protein sequence ID" value="MBI2465887.1"/>
    <property type="molecule type" value="Genomic_DNA"/>
</dbReference>
<gene>
    <name evidence="2" type="ORF">HYV66_01485</name>
</gene>
<reference evidence="2" key="1">
    <citation type="submission" date="2020-07" db="EMBL/GenBank/DDBJ databases">
        <title>Huge and variable diversity of episymbiotic CPR bacteria and DPANN archaea in groundwater ecosystems.</title>
        <authorList>
            <person name="He C.Y."/>
            <person name="Keren R."/>
            <person name="Whittaker M."/>
            <person name="Farag I.F."/>
            <person name="Doudna J."/>
            <person name="Cate J.H.D."/>
            <person name="Banfield J.F."/>
        </authorList>
    </citation>
    <scope>NUCLEOTIDE SEQUENCE</scope>
    <source>
        <strain evidence="2">NC_groundwater_418_Ag_B-0.1um_45_10</strain>
    </source>
</reference>
<keyword evidence="1" id="KW-1133">Transmembrane helix</keyword>
<organism evidence="2 3">
    <name type="scientific">Candidatus Sungiibacteriota bacterium</name>
    <dbReference type="NCBI Taxonomy" id="2750080"/>
    <lineage>
        <taxon>Bacteria</taxon>
        <taxon>Candidatus Sungiibacteriota</taxon>
    </lineage>
</organism>
<accession>A0A932DSB3</accession>
<protein>
    <submittedName>
        <fullName evidence="2">Uncharacterized protein</fullName>
    </submittedName>
</protein>
<feature type="transmembrane region" description="Helical" evidence="1">
    <location>
        <begin position="25"/>
        <end position="47"/>
    </location>
</feature>
<sequence>MINLLPLSEKEKIYSDLFKKQAHTFGLTITVILVGGAILILNTFAFLKIQIRELGQVLRAEVTAAETQDAQAIEDSVKNLNVQLSQYKNFRAESVSPTLIFSKMEELIPAECRGL</sequence>
<keyword evidence="1" id="KW-0472">Membrane</keyword>
<comment type="caution">
    <text evidence="2">The sequence shown here is derived from an EMBL/GenBank/DDBJ whole genome shotgun (WGS) entry which is preliminary data.</text>
</comment>